<evidence type="ECO:0000256" key="7">
    <source>
        <dbReference type="ARBA" id="ARBA00022989"/>
    </source>
</evidence>
<name>A0ABM0GSZ4_SACKO</name>
<organism evidence="14 15">
    <name type="scientific">Saccoglossus kowalevskii</name>
    <name type="common">Acorn worm</name>
    <dbReference type="NCBI Taxonomy" id="10224"/>
    <lineage>
        <taxon>Eukaryota</taxon>
        <taxon>Metazoa</taxon>
        <taxon>Hemichordata</taxon>
        <taxon>Enteropneusta</taxon>
        <taxon>Harrimaniidae</taxon>
        <taxon>Saccoglossus</taxon>
    </lineage>
</organism>
<evidence type="ECO:0000256" key="5">
    <source>
        <dbReference type="ARBA" id="ARBA00022719"/>
    </source>
</evidence>
<proteinExistence type="inferred from homology"/>
<dbReference type="Pfam" id="PF07884">
    <property type="entry name" value="VKOR"/>
    <property type="match status" value="1"/>
</dbReference>
<keyword evidence="14" id="KW-1185">Reference proteome</keyword>
<feature type="domain" description="Vitamin K epoxide reductase" evidence="13">
    <location>
        <begin position="13"/>
        <end position="161"/>
    </location>
</feature>
<evidence type="ECO:0000256" key="2">
    <source>
        <dbReference type="ARBA" id="ARBA00006214"/>
    </source>
</evidence>
<comment type="subcellular location">
    <subcellularLocation>
        <location evidence="1">Endoplasmic reticulum membrane</location>
        <topology evidence="1">Multi-pass membrane protein</topology>
    </subcellularLocation>
</comment>
<feature type="transmembrane region" description="Helical" evidence="12">
    <location>
        <begin position="147"/>
        <end position="164"/>
    </location>
</feature>
<evidence type="ECO:0000313" key="15">
    <source>
        <dbReference type="RefSeq" id="XP_002736697.1"/>
    </source>
</evidence>
<keyword evidence="8" id="KW-0560">Oxidoreductase</keyword>
<evidence type="ECO:0000313" key="14">
    <source>
        <dbReference type="Proteomes" id="UP000694865"/>
    </source>
</evidence>
<keyword evidence="9 12" id="KW-0472">Membrane</keyword>
<feature type="transmembrane region" description="Helical" evidence="12">
    <location>
        <begin position="113"/>
        <end position="135"/>
    </location>
</feature>
<reference evidence="15" key="1">
    <citation type="submission" date="2025-08" db="UniProtKB">
        <authorList>
            <consortium name="RefSeq"/>
        </authorList>
    </citation>
    <scope>IDENTIFICATION</scope>
    <source>
        <tissue evidence="15">Testes</tissue>
    </source>
</reference>
<protein>
    <recommendedName>
        <fullName evidence="3">vitamin-K-epoxide reductase (warfarin-sensitive)</fullName>
        <ecNumber evidence="3">1.17.4.4</ecNumber>
    </recommendedName>
</protein>
<evidence type="ECO:0000256" key="1">
    <source>
        <dbReference type="ARBA" id="ARBA00004477"/>
    </source>
</evidence>
<evidence type="ECO:0000256" key="8">
    <source>
        <dbReference type="ARBA" id="ARBA00023002"/>
    </source>
</evidence>
<dbReference type="GeneID" id="100376428"/>
<dbReference type="InterPro" id="IPR038354">
    <property type="entry name" value="VKOR_sf"/>
</dbReference>
<keyword evidence="7 12" id="KW-1133">Transmembrane helix</keyword>
<dbReference type="PANTHER" id="PTHR14519:SF8">
    <property type="entry name" value="VITAMIN K EPOXIDE REDUCTASE COMPLEX SUBUNIT 1"/>
    <property type="match status" value="1"/>
</dbReference>
<keyword evidence="4 12" id="KW-0812">Transmembrane</keyword>
<dbReference type="PANTHER" id="PTHR14519">
    <property type="entry name" value="VITAMIN K EPOXIDE REDUCTASE COMPLEX, SUBUNIT 1"/>
    <property type="match status" value="1"/>
</dbReference>
<accession>A0ABM0GSZ4</accession>
<dbReference type="Proteomes" id="UP000694865">
    <property type="component" value="Unplaced"/>
</dbReference>
<evidence type="ECO:0000256" key="3">
    <source>
        <dbReference type="ARBA" id="ARBA00012278"/>
    </source>
</evidence>
<keyword evidence="6" id="KW-0256">Endoplasmic reticulum</keyword>
<evidence type="ECO:0000259" key="13">
    <source>
        <dbReference type="SMART" id="SM00756"/>
    </source>
</evidence>
<dbReference type="SMART" id="SM00756">
    <property type="entry name" value="VKc"/>
    <property type="match status" value="1"/>
</dbReference>
<evidence type="ECO:0000256" key="11">
    <source>
        <dbReference type="ARBA" id="ARBA00023284"/>
    </source>
</evidence>
<dbReference type="CDD" id="cd12917">
    <property type="entry name" value="VKOR_euk"/>
    <property type="match status" value="1"/>
</dbReference>
<dbReference type="Gene3D" id="1.20.1440.130">
    <property type="entry name" value="VKOR domain"/>
    <property type="match status" value="1"/>
</dbReference>
<feature type="transmembrane region" description="Helical" evidence="12">
    <location>
        <begin position="89"/>
        <end position="106"/>
    </location>
</feature>
<dbReference type="RefSeq" id="XP_002736697.1">
    <property type="nucleotide sequence ID" value="XM_002736651.1"/>
</dbReference>
<gene>
    <name evidence="15" type="primary">LOC100376428</name>
</gene>
<dbReference type="InterPro" id="IPR042406">
    <property type="entry name" value="VKORC1/VKORC1L1"/>
</dbReference>
<evidence type="ECO:0000256" key="10">
    <source>
        <dbReference type="ARBA" id="ARBA00023157"/>
    </source>
</evidence>
<dbReference type="EC" id="1.17.4.4" evidence="3"/>
<keyword evidence="10" id="KW-1015">Disulfide bond</keyword>
<keyword evidence="11" id="KW-0676">Redox-active center</keyword>
<comment type="similarity">
    <text evidence="2">Belongs to the VKOR family.</text>
</comment>
<dbReference type="InterPro" id="IPR012932">
    <property type="entry name" value="VKOR"/>
</dbReference>
<evidence type="ECO:0000256" key="12">
    <source>
        <dbReference type="SAM" id="Phobius"/>
    </source>
</evidence>
<evidence type="ECO:0000256" key="6">
    <source>
        <dbReference type="ARBA" id="ARBA00022824"/>
    </source>
</evidence>
<evidence type="ECO:0000256" key="9">
    <source>
        <dbReference type="ARBA" id="ARBA00023136"/>
    </source>
</evidence>
<sequence>MASSPMRIRRRLPAWQRVTRTTLCFMGLGLSLYAYYVEMKKEEDKDYEATCDFNESVSCSKVFTSRYGRGFGVVEHILGKDSMLNMPNSLFGIVFFFLQYVLGQFISHPGSFLLLSTSIFANMGSVYLAYILYYVLHDCCLVCVSTYVVNFLLLVVNIRHNIFVKEMLKKKKV</sequence>
<keyword evidence="5" id="KW-0874">Quinone</keyword>
<evidence type="ECO:0000256" key="4">
    <source>
        <dbReference type="ARBA" id="ARBA00022692"/>
    </source>
</evidence>